<evidence type="ECO:0000259" key="17">
    <source>
        <dbReference type="Pfam" id="PF14413"/>
    </source>
</evidence>
<feature type="domain" description="Thg1 C-terminal" evidence="17">
    <location>
        <begin position="370"/>
        <end position="454"/>
    </location>
</feature>
<dbReference type="InterPro" id="IPR002816">
    <property type="entry name" value="TraB/PrgY/GumN_fam"/>
</dbReference>
<evidence type="ECO:0000256" key="14">
    <source>
        <dbReference type="ARBA" id="ARBA00047281"/>
    </source>
</evidence>
<evidence type="ECO:0000256" key="12">
    <source>
        <dbReference type="ARBA" id="ARBA00023134"/>
    </source>
</evidence>
<feature type="domain" description="tRNAHis guanylyltransferase catalytic" evidence="16">
    <location>
        <begin position="237"/>
        <end position="365"/>
    </location>
</feature>
<dbReference type="ExpressionAtlas" id="A0A5S9X398">
    <property type="expression patterns" value="baseline and differential"/>
</dbReference>
<dbReference type="InterPro" id="IPR038469">
    <property type="entry name" value="tRNAHis_GuaTrfase_Thg1_sf"/>
</dbReference>
<dbReference type="GO" id="GO:0005654">
    <property type="term" value="C:nucleoplasm"/>
    <property type="evidence" value="ECO:0007669"/>
    <property type="project" value="UniProtKB-SubCell"/>
</dbReference>
<dbReference type="PANTHER" id="PTHR12729">
    <property type="entry name" value="TRNA(HIS) GUANYLYLTRANSFERASE-RELATED"/>
    <property type="match status" value="1"/>
</dbReference>
<dbReference type="PANTHER" id="PTHR12729:SF6">
    <property type="entry name" value="TRNA(HIS) GUANYLYLTRANSFERASE-RELATED"/>
    <property type="match status" value="1"/>
</dbReference>
<keyword evidence="10" id="KW-0547">Nucleotide-binding</keyword>
<dbReference type="GO" id="GO:0008193">
    <property type="term" value="F:tRNA guanylyltransferase activity"/>
    <property type="evidence" value="ECO:0007669"/>
    <property type="project" value="UniProtKB-EC"/>
</dbReference>
<dbReference type="Gene3D" id="3.30.70.3000">
    <property type="match status" value="2"/>
</dbReference>
<keyword evidence="15" id="KW-1133">Transmembrane helix</keyword>
<feature type="domain" description="tRNAHis guanylyltransferase catalytic" evidence="16">
    <location>
        <begin position="6"/>
        <end position="133"/>
    </location>
</feature>
<dbReference type="EMBL" id="CACSHJ010000088">
    <property type="protein sequence ID" value="CAA0374097.1"/>
    <property type="molecule type" value="Genomic_DNA"/>
</dbReference>
<keyword evidence="15" id="KW-0472">Membrane</keyword>
<evidence type="ECO:0000256" key="9">
    <source>
        <dbReference type="ARBA" id="ARBA00022723"/>
    </source>
</evidence>
<evidence type="ECO:0000259" key="16">
    <source>
        <dbReference type="Pfam" id="PF04446"/>
    </source>
</evidence>
<proteinExistence type="inferred from homology"/>
<keyword evidence="15" id="KW-0812">Transmembrane</keyword>
<comment type="cofactor">
    <cofactor evidence="1">
        <name>Mg(2+)</name>
        <dbReference type="ChEBI" id="CHEBI:18420"/>
    </cofactor>
</comment>
<comment type="subcellular location">
    <subcellularLocation>
        <location evidence="3">Nucleus</location>
        <location evidence="3">Nucleoplasm</location>
    </subcellularLocation>
</comment>
<keyword evidence="7" id="KW-0819">tRNA processing</keyword>
<dbReference type="GO" id="GO:0005525">
    <property type="term" value="F:GTP binding"/>
    <property type="evidence" value="ECO:0007669"/>
    <property type="project" value="UniProtKB-KW"/>
</dbReference>
<dbReference type="GO" id="GO:0000287">
    <property type="term" value="F:magnesium ion binding"/>
    <property type="evidence" value="ECO:0007669"/>
    <property type="project" value="InterPro"/>
</dbReference>
<evidence type="ECO:0000256" key="5">
    <source>
        <dbReference type="ARBA" id="ARBA00012511"/>
    </source>
</evidence>
<evidence type="ECO:0000256" key="2">
    <source>
        <dbReference type="ARBA" id="ARBA00002939"/>
    </source>
</evidence>
<comment type="similarity">
    <text evidence="4">Belongs to the tRNA(His) guanylyltransferase family.</text>
</comment>
<dbReference type="Pfam" id="PF14413">
    <property type="entry name" value="Thg1C"/>
    <property type="match status" value="2"/>
</dbReference>
<keyword evidence="11" id="KW-0460">Magnesium</keyword>
<dbReference type="Proteomes" id="UP000434276">
    <property type="component" value="Unassembled WGS sequence"/>
</dbReference>
<dbReference type="InterPro" id="IPR046345">
    <property type="entry name" value="TraB_PrgY-like"/>
</dbReference>
<organism evidence="18 19">
    <name type="scientific">Arabidopsis thaliana</name>
    <name type="common">Mouse-ear cress</name>
    <dbReference type="NCBI Taxonomy" id="3702"/>
    <lineage>
        <taxon>Eukaryota</taxon>
        <taxon>Viridiplantae</taxon>
        <taxon>Streptophyta</taxon>
        <taxon>Embryophyta</taxon>
        <taxon>Tracheophyta</taxon>
        <taxon>Spermatophyta</taxon>
        <taxon>Magnoliopsida</taxon>
        <taxon>eudicotyledons</taxon>
        <taxon>Gunneridae</taxon>
        <taxon>Pentapetalae</taxon>
        <taxon>rosids</taxon>
        <taxon>malvids</taxon>
        <taxon>Brassicales</taxon>
        <taxon>Brassicaceae</taxon>
        <taxon>Camelineae</taxon>
        <taxon>Arabidopsis</taxon>
    </lineage>
</organism>
<dbReference type="FunFam" id="3.30.70.3000:FF:000002">
    <property type="entry name" value="tRNA(His) guanylyltransferase 1"/>
    <property type="match status" value="2"/>
</dbReference>
<evidence type="ECO:0000256" key="11">
    <source>
        <dbReference type="ARBA" id="ARBA00022842"/>
    </source>
</evidence>
<dbReference type="InterPro" id="IPR007537">
    <property type="entry name" value="tRNAHis_GuaTrfase_Thg1"/>
</dbReference>
<dbReference type="InterPro" id="IPR024956">
    <property type="entry name" value="tRNAHis_GuaTrfase_cat"/>
</dbReference>
<evidence type="ECO:0000256" key="7">
    <source>
        <dbReference type="ARBA" id="ARBA00022694"/>
    </source>
</evidence>
<dbReference type="Pfam" id="PF01963">
    <property type="entry name" value="TraB_PrgY_gumN"/>
    <property type="match status" value="2"/>
</dbReference>
<dbReference type="InterPro" id="IPR025845">
    <property type="entry name" value="Thg1_C_dom"/>
</dbReference>
<keyword evidence="9" id="KW-0479">Metal-binding</keyword>
<dbReference type="EC" id="2.7.7.79" evidence="5"/>
<evidence type="ECO:0000313" key="18">
    <source>
        <dbReference type="EMBL" id="CAA0374097.1"/>
    </source>
</evidence>
<accession>A0A5S9X398</accession>
<evidence type="ECO:0000256" key="10">
    <source>
        <dbReference type="ARBA" id="ARBA00022741"/>
    </source>
</evidence>
<keyword evidence="6" id="KW-0808">Transferase</keyword>
<comment type="catalytic activity">
    <reaction evidence="14">
        <text>a 5'-end ribonucleotide-tRNA(His) + GTP + ATP + H2O = a 5'-end phospho-guanosine-ribonucleotide-tRNA(His) + AMP + 2 diphosphate + H(+)</text>
        <dbReference type="Rhea" id="RHEA:54564"/>
        <dbReference type="Rhea" id="RHEA-COMP:14193"/>
        <dbReference type="Rhea" id="RHEA-COMP:14917"/>
        <dbReference type="ChEBI" id="CHEBI:15377"/>
        <dbReference type="ChEBI" id="CHEBI:15378"/>
        <dbReference type="ChEBI" id="CHEBI:30616"/>
        <dbReference type="ChEBI" id="CHEBI:33019"/>
        <dbReference type="ChEBI" id="CHEBI:37565"/>
        <dbReference type="ChEBI" id="CHEBI:138282"/>
        <dbReference type="ChEBI" id="CHEBI:141847"/>
        <dbReference type="ChEBI" id="CHEBI:456215"/>
        <dbReference type="EC" id="2.7.7.79"/>
    </reaction>
</comment>
<reference evidence="18 19" key="1">
    <citation type="submission" date="2019-12" db="EMBL/GenBank/DDBJ databases">
        <authorList>
            <person name="Jiao W.-B."/>
            <person name="Schneeberger K."/>
        </authorList>
    </citation>
    <scope>NUCLEOTIDE SEQUENCE [LARGE SCALE GENOMIC DNA]</scope>
    <source>
        <strain evidence="19">cv. C24</strain>
    </source>
</reference>
<dbReference type="GO" id="GO:0006400">
    <property type="term" value="P:tRNA modification"/>
    <property type="evidence" value="ECO:0007669"/>
    <property type="project" value="InterPro"/>
</dbReference>
<evidence type="ECO:0000313" key="19">
    <source>
        <dbReference type="Proteomes" id="UP000434276"/>
    </source>
</evidence>
<evidence type="ECO:0000256" key="13">
    <source>
        <dbReference type="ARBA" id="ARBA00023242"/>
    </source>
</evidence>
<evidence type="ECO:0000256" key="15">
    <source>
        <dbReference type="SAM" id="Phobius"/>
    </source>
</evidence>
<comment type="function">
    <text evidence="2">Adds a GMP to the 5'-end of tRNA(His) after transcription and RNase P cleavage.</text>
</comment>
<evidence type="ECO:0000256" key="8">
    <source>
        <dbReference type="ARBA" id="ARBA00022695"/>
    </source>
</evidence>
<keyword evidence="13" id="KW-0539">Nucleus</keyword>
<keyword evidence="8" id="KW-0548">Nucleotidyltransferase</keyword>
<dbReference type="CDD" id="cd14726">
    <property type="entry name" value="TraB_PrgY-like"/>
    <property type="match status" value="1"/>
</dbReference>
<protein>
    <recommendedName>
        <fullName evidence="5">tRNA(His) guanylyltransferase</fullName>
        <ecNumber evidence="5">2.7.7.79</ecNumber>
    </recommendedName>
</protein>
<name>A0A5S9X398_ARATH</name>
<evidence type="ECO:0000256" key="3">
    <source>
        <dbReference type="ARBA" id="ARBA00004642"/>
    </source>
</evidence>
<keyword evidence="12" id="KW-0342">GTP-binding</keyword>
<evidence type="ECO:0000256" key="4">
    <source>
        <dbReference type="ARBA" id="ARBA00010113"/>
    </source>
</evidence>
<evidence type="ECO:0000256" key="1">
    <source>
        <dbReference type="ARBA" id="ARBA00001946"/>
    </source>
</evidence>
<dbReference type="AlphaFoldDB" id="A0A5S9X398"/>
<dbReference type="Pfam" id="PF04446">
    <property type="entry name" value="Thg1"/>
    <property type="match status" value="2"/>
</dbReference>
<feature type="transmembrane region" description="Helical" evidence="15">
    <location>
        <begin position="93"/>
        <end position="110"/>
    </location>
</feature>
<sequence length="836" mass="95036">MANSKYEYVKSFEVEDEVMFPNLIIIRIDGRDFSRFSQVHKFEKPNDETSLNLMNSCASSVLVEYPDIVFAYGYSDEYSFVFKKASRFYQRRASKILSLVASFFAAVYVTKWKEFFPHTKLEYAPSFASKVVSCASVEVLQAYLAWRQHDCHISNQYDTCLWMLVKSGKTLSETQEILKLEETVKHDENGKPVKRLRRRETLVHSENVAGRSFWNEHSSLHKDLGHFAKDIGKIEPDYVKSFQFESRLLPLTWVVVRIDGCHFHRFSEVHEFEKPNDEQALKLMNSCAVAVLEEFQDIAFAYGVSDEFSFVLKNKSELYKRQSSKIISAVVSFFTSTYMMRWGDFFPHKKLKYPPSFDGRAVCYPTSDILLDYLAWRQVDCHINNQYNTCFWMLVKSGKSKIQAQDYLKGTQTREKNELLSQQFGIEYNSLPVIFRMGSSVFRLKEGVTEENGEVSGKQVEAEVGVDYSNIIDQSRNVSSLSLSLVPHHYILRPSESSNLPVPPITPRVMELKPEVQYGDFSLTNSLVNVDKEDLLREEADSDAGSVIICDHSICDSGDGDICAVADYVECVAVETTEKLELPEEFAKSVMVLTCESTAEGGSCDVYLVGTAHVSQESCREVEAVISALKPQAVFLELCSSRLSILTPQTVKAAKKLEVFPGAEFRVGFEEANKYGGRVFLGDRSVQITLQRTWGKMPLWHKIKLVYSIVSQAVFLPNPKELEKMLKDLGDGDMLTLAIQEMSTEFPTLMETLVHERDKYMAYQLLRIASEHSSVVAVVGRGHLQGIKKNWNQTINIKELMELPTNESIFTVKNILKYMVVVVVGTAIVSGMYLAK</sequence>
<gene>
    <name evidence="18" type="ORF">C24_LOCUS9507</name>
</gene>
<evidence type="ECO:0000256" key="6">
    <source>
        <dbReference type="ARBA" id="ARBA00022679"/>
    </source>
</evidence>
<feature type="transmembrane region" description="Helical" evidence="15">
    <location>
        <begin position="815"/>
        <end position="835"/>
    </location>
</feature>
<dbReference type="OrthoDB" id="62560at2759"/>
<feature type="domain" description="Thg1 C-terminal" evidence="17">
    <location>
        <begin position="139"/>
        <end position="189"/>
    </location>
</feature>